<reference evidence="2 3" key="1">
    <citation type="journal article" date="2016" name="Nat. Commun.">
        <title>Thousands of microbial genomes shed light on interconnected biogeochemical processes in an aquifer system.</title>
        <authorList>
            <person name="Anantharaman K."/>
            <person name="Brown C.T."/>
            <person name="Hug L.A."/>
            <person name="Sharon I."/>
            <person name="Castelle C.J."/>
            <person name="Probst A.J."/>
            <person name="Thomas B.C."/>
            <person name="Singh A."/>
            <person name="Wilkins M.J."/>
            <person name="Karaoz U."/>
            <person name="Brodie E.L."/>
            <person name="Williams K.H."/>
            <person name="Hubbard S.S."/>
            <person name="Banfield J.F."/>
        </authorList>
    </citation>
    <scope>NUCLEOTIDE SEQUENCE [LARGE SCALE GENOMIC DNA]</scope>
</reference>
<keyword evidence="1" id="KW-0812">Transmembrane</keyword>
<protein>
    <recommendedName>
        <fullName evidence="4">Band 7 domain-containing protein</fullName>
    </recommendedName>
</protein>
<keyword evidence="1" id="KW-0472">Membrane</keyword>
<feature type="transmembrane region" description="Helical" evidence="1">
    <location>
        <begin position="64"/>
        <end position="85"/>
    </location>
</feature>
<evidence type="ECO:0000313" key="3">
    <source>
        <dbReference type="Proteomes" id="UP000176558"/>
    </source>
</evidence>
<evidence type="ECO:0008006" key="4">
    <source>
        <dbReference type="Google" id="ProtNLM"/>
    </source>
</evidence>
<sequence length="449" mass="49166">MNIWLFWGLIGLGAVLVLASAVYFAIKRGWLEIRIGPKQVAKISPATKSDVLLEKKNRRMRSQIPTFITLLIVYLVLTLVGYAYTVENWKWWIPAIVASVSHFITAIKVVDVNEMAVTKLFGYFLADLKSGLALVPWPVKLYKVTKGQIHVSFGTLESQEDIELAQKSADSDQWFMMERPVRINWGDIFSTRNITPEDRKAFANDPLAQRITTDPHQYLMMRVVNLRALIVEVGSLEAAIERIIATCITSLQNIAGKTFAAKATGEIDEISDLQKLAVETLVGDPYTDKKPGAGVEGKKSQPSWGLDILLVRVKDLGIPHRTNSGLVDRSEIIAKAQGNATATVLQGQSEGEKRERLAEARRVELLKEGEGDGAAEAALGRGRAQAMTAMAEAVSKPGGELIVRTEAWKAGLEHGKAVIVPADMSIMSGILSAQAALKATENKPTTPKE</sequence>
<evidence type="ECO:0000313" key="2">
    <source>
        <dbReference type="EMBL" id="OHB12262.1"/>
    </source>
</evidence>
<name>A0A1G2USH5_9BACT</name>
<comment type="caution">
    <text evidence="2">The sequence shown here is derived from an EMBL/GenBank/DDBJ whole genome shotgun (WGS) entry which is preliminary data.</text>
</comment>
<accession>A0A1G2USH5</accession>
<proteinExistence type="predicted"/>
<dbReference type="AlphaFoldDB" id="A0A1G2USH5"/>
<dbReference type="EMBL" id="MHWT01000019">
    <property type="protein sequence ID" value="OHB12262.1"/>
    <property type="molecule type" value="Genomic_DNA"/>
</dbReference>
<keyword evidence="1" id="KW-1133">Transmembrane helix</keyword>
<feature type="transmembrane region" description="Helical" evidence="1">
    <location>
        <begin position="6"/>
        <end position="26"/>
    </location>
</feature>
<gene>
    <name evidence="2" type="ORF">A3G99_00675</name>
</gene>
<evidence type="ECO:0000256" key="1">
    <source>
        <dbReference type="SAM" id="Phobius"/>
    </source>
</evidence>
<dbReference type="Proteomes" id="UP000176558">
    <property type="component" value="Unassembled WGS sequence"/>
</dbReference>
<organism evidence="2 3">
    <name type="scientific">Candidatus Zambryskibacteria bacterium RIFCSPLOWO2_12_FULL_39_23</name>
    <dbReference type="NCBI Taxonomy" id="1802776"/>
    <lineage>
        <taxon>Bacteria</taxon>
        <taxon>Candidatus Zambryskiibacteriota</taxon>
    </lineage>
</organism>